<dbReference type="GO" id="GO:0051782">
    <property type="term" value="P:negative regulation of cell division"/>
    <property type="evidence" value="ECO:0007669"/>
    <property type="project" value="TreeGrafter"/>
</dbReference>
<dbReference type="PANTHER" id="PTHR43384:SF6">
    <property type="entry name" value="SEPTUM SITE-DETERMINING PROTEIN MIND HOMOLOG, CHLOROPLASTIC"/>
    <property type="match status" value="1"/>
</dbReference>
<dbReference type="InterPro" id="IPR050625">
    <property type="entry name" value="ParA/MinD_ATPase"/>
</dbReference>
<gene>
    <name evidence="4" type="ORF">U14_04134</name>
</gene>
<dbReference type="GO" id="GO:0016887">
    <property type="term" value="F:ATP hydrolysis activity"/>
    <property type="evidence" value="ECO:0007669"/>
    <property type="project" value="TreeGrafter"/>
</dbReference>
<keyword evidence="5" id="KW-1185">Reference proteome</keyword>
<dbReference type="PANTHER" id="PTHR43384">
    <property type="entry name" value="SEPTUM SITE-DETERMINING PROTEIN MIND HOMOLOG, CHLOROPLASTIC-RELATED"/>
    <property type="match status" value="1"/>
</dbReference>
<dbReference type="Proteomes" id="UP000030700">
    <property type="component" value="Unassembled WGS sequence"/>
</dbReference>
<name>A0A0S6VZZ4_9BACT</name>
<organism evidence="4">
    <name type="scientific">Candidatus Moduliflexus flocculans</name>
    <dbReference type="NCBI Taxonomy" id="1499966"/>
    <lineage>
        <taxon>Bacteria</taxon>
        <taxon>Candidatus Moduliflexota</taxon>
        <taxon>Candidatus Moduliflexia</taxon>
        <taxon>Candidatus Moduliflexales</taxon>
        <taxon>Candidatus Moduliflexaceae</taxon>
    </lineage>
</organism>
<dbReference type="GO" id="GO:0005829">
    <property type="term" value="C:cytosol"/>
    <property type="evidence" value="ECO:0007669"/>
    <property type="project" value="TreeGrafter"/>
</dbReference>
<dbReference type="GO" id="GO:0005524">
    <property type="term" value="F:ATP binding"/>
    <property type="evidence" value="ECO:0007669"/>
    <property type="project" value="UniProtKB-KW"/>
</dbReference>
<dbReference type="HOGENOM" id="CLU_1127340_0_0_0"/>
<dbReference type="EMBL" id="DF820459">
    <property type="protein sequence ID" value="GAK52877.1"/>
    <property type="molecule type" value="Genomic_DNA"/>
</dbReference>
<evidence type="ECO:0000313" key="5">
    <source>
        <dbReference type="Proteomes" id="UP000030700"/>
    </source>
</evidence>
<dbReference type="InterPro" id="IPR002586">
    <property type="entry name" value="CobQ/CobB/MinD/ParA_Nub-bd_dom"/>
</dbReference>
<proteinExistence type="predicted"/>
<dbReference type="GO" id="GO:0009898">
    <property type="term" value="C:cytoplasmic side of plasma membrane"/>
    <property type="evidence" value="ECO:0007669"/>
    <property type="project" value="TreeGrafter"/>
</dbReference>
<reference evidence="4" key="1">
    <citation type="journal article" date="2015" name="PeerJ">
        <title>First genomic representation of candidate bacterial phylum KSB3 points to enhanced environmental sensing as a trigger of wastewater bulking.</title>
        <authorList>
            <person name="Sekiguchi Y."/>
            <person name="Ohashi A."/>
            <person name="Parks D.H."/>
            <person name="Yamauchi T."/>
            <person name="Tyson G.W."/>
            <person name="Hugenholtz P."/>
        </authorList>
    </citation>
    <scope>NUCLEOTIDE SEQUENCE [LARGE SCALE GENOMIC DNA]</scope>
</reference>
<sequence>MGQIITFYSYKGGVGRSMALANIAVLLAQWKYHVLIVDWDLEAPGIENYFKGFNGLEDIGQKKGIIDFITSFERDGTQPLSWREHLTTIHHADGYSLDLLTAGERGEQYFQHVRELDVSKFYSEKKGGNFVESLRNEWKDTYDYILVDSRTGITDIGGICTIQLPDILMLFATPTKQALDGVIEVTQKAIIARQKLPVDRLRLLAVPILSRFDTQTEFKISREWLECFVTGVADIYADWLPTGITN</sequence>
<dbReference type="InterPro" id="IPR027417">
    <property type="entry name" value="P-loop_NTPase"/>
</dbReference>
<evidence type="ECO:0000256" key="1">
    <source>
        <dbReference type="ARBA" id="ARBA00022741"/>
    </source>
</evidence>
<feature type="domain" description="CobQ/CobB/MinD/ParA nucleotide binding" evidence="3">
    <location>
        <begin position="5"/>
        <end position="186"/>
    </location>
</feature>
<dbReference type="SUPFAM" id="SSF52540">
    <property type="entry name" value="P-loop containing nucleoside triphosphate hydrolases"/>
    <property type="match status" value="1"/>
</dbReference>
<dbReference type="Pfam" id="PF01656">
    <property type="entry name" value="CbiA"/>
    <property type="match status" value="1"/>
</dbReference>
<evidence type="ECO:0000313" key="4">
    <source>
        <dbReference type="EMBL" id="GAK52877.1"/>
    </source>
</evidence>
<dbReference type="AlphaFoldDB" id="A0A0S6VZZ4"/>
<dbReference type="Gene3D" id="3.40.50.300">
    <property type="entry name" value="P-loop containing nucleotide triphosphate hydrolases"/>
    <property type="match status" value="1"/>
</dbReference>
<dbReference type="NCBIfam" id="NF047398">
    <property type="entry name" value="AAA_KGGVGR"/>
    <property type="match status" value="1"/>
</dbReference>
<protein>
    <recommendedName>
        <fullName evidence="3">CobQ/CobB/MinD/ParA nucleotide binding domain-containing protein</fullName>
    </recommendedName>
</protein>
<evidence type="ECO:0000259" key="3">
    <source>
        <dbReference type="Pfam" id="PF01656"/>
    </source>
</evidence>
<evidence type="ECO:0000256" key="2">
    <source>
        <dbReference type="ARBA" id="ARBA00022840"/>
    </source>
</evidence>
<dbReference type="STRING" id="1499966.U14_04134"/>
<keyword evidence="2" id="KW-0067">ATP-binding</keyword>
<accession>A0A0S6VZZ4</accession>
<keyword evidence="1" id="KW-0547">Nucleotide-binding</keyword>